<feature type="transmembrane region" description="Helical" evidence="1">
    <location>
        <begin position="6"/>
        <end position="25"/>
    </location>
</feature>
<comment type="caution">
    <text evidence="2">The sequence shown here is derived from an EMBL/GenBank/DDBJ whole genome shotgun (WGS) entry which is preliminary data.</text>
</comment>
<dbReference type="AlphaFoldDB" id="A0A1F7U5F5"/>
<reference evidence="2 3" key="1">
    <citation type="journal article" date="2016" name="Nat. Commun.">
        <title>Thousands of microbial genomes shed light on interconnected biogeochemical processes in an aquifer system.</title>
        <authorList>
            <person name="Anantharaman K."/>
            <person name="Brown C.T."/>
            <person name="Hug L.A."/>
            <person name="Sharon I."/>
            <person name="Castelle C.J."/>
            <person name="Probst A.J."/>
            <person name="Thomas B.C."/>
            <person name="Singh A."/>
            <person name="Wilkins M.J."/>
            <person name="Karaoz U."/>
            <person name="Brodie E.L."/>
            <person name="Williams K.H."/>
            <person name="Hubbard S.S."/>
            <person name="Banfield J.F."/>
        </authorList>
    </citation>
    <scope>NUCLEOTIDE SEQUENCE [LARGE SCALE GENOMIC DNA]</scope>
</reference>
<sequence>MTLTLTVLLSVTSLFAVFLAAKSLLKIKICPLCAGVFITWTALLVMSWLGYAVDRTIVAVLVGESVVGLYHLAEKKFKEEWGVFRLPFLLSLTLAAIFLLDAERRPLSAIVFLAILWLLLALVHAWRNYPAGRGLVKKLIACCRDLPADRQAGNGG</sequence>
<organism evidence="2 3">
    <name type="scientific">Candidatus Uhrbacteria bacterium RIFCSPHIGHO2_02_FULL_57_19</name>
    <dbReference type="NCBI Taxonomy" id="1802391"/>
    <lineage>
        <taxon>Bacteria</taxon>
        <taxon>Candidatus Uhriibacteriota</taxon>
    </lineage>
</organism>
<keyword evidence="1" id="KW-0472">Membrane</keyword>
<gene>
    <name evidence="2" type="ORF">A3D72_02470</name>
</gene>
<dbReference type="EMBL" id="MGDZ01000043">
    <property type="protein sequence ID" value="OGL73058.1"/>
    <property type="molecule type" value="Genomic_DNA"/>
</dbReference>
<evidence type="ECO:0000313" key="3">
    <source>
        <dbReference type="Proteomes" id="UP000176303"/>
    </source>
</evidence>
<keyword evidence="1" id="KW-0812">Transmembrane</keyword>
<evidence type="ECO:0000256" key="1">
    <source>
        <dbReference type="SAM" id="Phobius"/>
    </source>
</evidence>
<feature type="transmembrane region" description="Helical" evidence="1">
    <location>
        <begin position="82"/>
        <end position="100"/>
    </location>
</feature>
<feature type="transmembrane region" description="Helical" evidence="1">
    <location>
        <begin position="32"/>
        <end position="51"/>
    </location>
</feature>
<keyword evidence="1" id="KW-1133">Transmembrane helix</keyword>
<feature type="transmembrane region" description="Helical" evidence="1">
    <location>
        <begin position="106"/>
        <end position="126"/>
    </location>
</feature>
<name>A0A1F7U5F5_9BACT</name>
<evidence type="ECO:0000313" key="2">
    <source>
        <dbReference type="EMBL" id="OGL73058.1"/>
    </source>
</evidence>
<dbReference type="STRING" id="1802391.A3D72_02470"/>
<accession>A0A1F7U5F5</accession>
<dbReference type="Proteomes" id="UP000176303">
    <property type="component" value="Unassembled WGS sequence"/>
</dbReference>
<proteinExistence type="predicted"/>
<protein>
    <submittedName>
        <fullName evidence="2">Uncharacterized protein</fullName>
    </submittedName>
</protein>